<protein>
    <recommendedName>
        <fullName evidence="3">receptor protein-tyrosine kinase</fullName>
        <ecNumber evidence="3">2.7.10.1</ecNumber>
    </recommendedName>
</protein>
<dbReference type="Ensembl" id="ENSPSTT00000023360.1">
    <property type="protein sequence ID" value="ENSPSTP00000022250.1"/>
    <property type="gene ID" value="ENSPSTG00000016296.1"/>
</dbReference>
<dbReference type="GO" id="GO:0022008">
    <property type="term" value="P:neurogenesis"/>
    <property type="evidence" value="ECO:0007669"/>
    <property type="project" value="TreeGrafter"/>
</dbReference>
<evidence type="ECO:0000256" key="6">
    <source>
        <dbReference type="ARBA" id="ARBA00022679"/>
    </source>
</evidence>
<evidence type="ECO:0000259" key="22">
    <source>
        <dbReference type="PROSITE" id="PS50011"/>
    </source>
</evidence>
<evidence type="ECO:0000256" key="2">
    <source>
        <dbReference type="ARBA" id="ARBA00004251"/>
    </source>
</evidence>
<keyword evidence="6" id="KW-0808">Transferase</keyword>
<accession>A0A8C9FYQ0</accession>
<keyword evidence="5" id="KW-0597">Phosphoprotein</keyword>
<dbReference type="InterPro" id="IPR008266">
    <property type="entry name" value="Tyr_kinase_AS"/>
</dbReference>
<evidence type="ECO:0000256" key="9">
    <source>
        <dbReference type="ARBA" id="ARBA00022741"/>
    </source>
</evidence>
<keyword evidence="21" id="KW-0539">Nucleus</keyword>
<evidence type="ECO:0000256" key="10">
    <source>
        <dbReference type="ARBA" id="ARBA00022777"/>
    </source>
</evidence>
<evidence type="ECO:0000256" key="5">
    <source>
        <dbReference type="ARBA" id="ARBA00022553"/>
    </source>
</evidence>
<dbReference type="EC" id="2.7.10.1" evidence="3"/>
<keyword evidence="4" id="KW-1003">Cell membrane</keyword>
<dbReference type="SMART" id="SM00219">
    <property type="entry name" value="TyrKc"/>
    <property type="match status" value="1"/>
</dbReference>
<evidence type="ECO:0000313" key="23">
    <source>
        <dbReference type="Ensembl" id="ENSPSTP00000022250.1"/>
    </source>
</evidence>
<dbReference type="Proteomes" id="UP000694428">
    <property type="component" value="Unplaced"/>
</dbReference>
<evidence type="ECO:0000256" key="14">
    <source>
        <dbReference type="ARBA" id="ARBA00023136"/>
    </source>
</evidence>
<dbReference type="PROSITE" id="PS50011">
    <property type="entry name" value="PROTEIN_KINASE_DOM"/>
    <property type="match status" value="1"/>
</dbReference>
<dbReference type="GO" id="GO:0038127">
    <property type="term" value="P:ERBB signaling pathway"/>
    <property type="evidence" value="ECO:0007669"/>
    <property type="project" value="UniProtKB-ARBA"/>
</dbReference>
<dbReference type="GO" id="GO:0009966">
    <property type="term" value="P:regulation of signal transduction"/>
    <property type="evidence" value="ECO:0007669"/>
    <property type="project" value="UniProtKB-ARBA"/>
</dbReference>
<dbReference type="SUPFAM" id="SSF56112">
    <property type="entry name" value="Protein kinase-like (PK-like)"/>
    <property type="match status" value="1"/>
</dbReference>
<dbReference type="PROSITE" id="PS00109">
    <property type="entry name" value="PROTEIN_KINASE_TYR"/>
    <property type="match status" value="1"/>
</dbReference>
<evidence type="ECO:0000313" key="24">
    <source>
        <dbReference type="Proteomes" id="UP000694428"/>
    </source>
</evidence>
<keyword evidence="8" id="KW-0732">Signal</keyword>
<evidence type="ECO:0000256" key="8">
    <source>
        <dbReference type="ARBA" id="ARBA00022729"/>
    </source>
</evidence>
<dbReference type="InterPro" id="IPR020635">
    <property type="entry name" value="Tyr_kinase_cat_dom"/>
</dbReference>
<dbReference type="PANTHER" id="PTHR24416:SF90">
    <property type="entry name" value="RECEPTOR TYROSINE-PROTEIN KINASE ERBB-4"/>
    <property type="match status" value="1"/>
</dbReference>
<comment type="subcellular location">
    <subcellularLocation>
        <location evidence="2">Cell membrane</location>
        <topology evidence="2">Single-pass type I membrane protein</topology>
    </subcellularLocation>
    <subcellularLocation>
        <location evidence="1">Nucleus</location>
    </subcellularLocation>
</comment>
<dbReference type="GO" id="GO:0008284">
    <property type="term" value="P:positive regulation of cell population proliferation"/>
    <property type="evidence" value="ECO:0007669"/>
    <property type="project" value="TreeGrafter"/>
</dbReference>
<keyword evidence="11" id="KW-0067">ATP-binding</keyword>
<proteinExistence type="predicted"/>
<evidence type="ECO:0000256" key="17">
    <source>
        <dbReference type="ARBA" id="ARBA00023159"/>
    </source>
</evidence>
<evidence type="ECO:0000256" key="21">
    <source>
        <dbReference type="ARBA" id="ARBA00023242"/>
    </source>
</evidence>
<evidence type="ECO:0000256" key="15">
    <source>
        <dbReference type="ARBA" id="ARBA00023137"/>
    </source>
</evidence>
<dbReference type="FunFam" id="1.10.510.10:FF:002828">
    <property type="entry name" value="Receptor tyrosine-protein kinase erbB-2"/>
    <property type="match status" value="1"/>
</dbReference>
<dbReference type="PANTHER" id="PTHR24416">
    <property type="entry name" value="TYROSINE-PROTEIN KINASE RECEPTOR"/>
    <property type="match status" value="1"/>
</dbReference>
<dbReference type="GO" id="GO:0005634">
    <property type="term" value="C:nucleus"/>
    <property type="evidence" value="ECO:0007669"/>
    <property type="project" value="UniProtKB-SubCell"/>
</dbReference>
<evidence type="ECO:0000256" key="4">
    <source>
        <dbReference type="ARBA" id="ARBA00022475"/>
    </source>
</evidence>
<dbReference type="InterPro" id="IPR011009">
    <property type="entry name" value="Kinase-like_dom_sf"/>
</dbReference>
<keyword evidence="15" id="KW-0829">Tyrosine-protein kinase</keyword>
<feature type="domain" description="Protein kinase" evidence="22">
    <location>
        <begin position="1"/>
        <end position="155"/>
    </location>
</feature>
<evidence type="ECO:0000256" key="11">
    <source>
        <dbReference type="ARBA" id="ARBA00022840"/>
    </source>
</evidence>
<dbReference type="InterPro" id="IPR000719">
    <property type="entry name" value="Prot_kinase_dom"/>
</dbReference>
<evidence type="ECO:0000256" key="3">
    <source>
        <dbReference type="ARBA" id="ARBA00011902"/>
    </source>
</evidence>
<keyword evidence="7" id="KW-0812">Transmembrane</keyword>
<keyword evidence="16" id="KW-1015">Disulfide bond</keyword>
<name>A0A8C9FYQ0_PAVCR</name>
<reference evidence="23" key="1">
    <citation type="submission" date="2025-08" db="UniProtKB">
        <authorList>
            <consortium name="Ensembl"/>
        </authorList>
    </citation>
    <scope>IDENTIFICATION</scope>
</reference>
<keyword evidence="10" id="KW-0418">Kinase</keyword>
<keyword evidence="18" id="KW-0804">Transcription</keyword>
<dbReference type="GO" id="GO:0023056">
    <property type="term" value="P:positive regulation of signaling"/>
    <property type="evidence" value="ECO:0007669"/>
    <property type="project" value="UniProtKB-ARBA"/>
</dbReference>
<dbReference type="InterPro" id="IPR001245">
    <property type="entry name" value="Ser-Thr/Tyr_kinase_cat_dom"/>
</dbReference>
<keyword evidence="14" id="KW-0472">Membrane</keyword>
<keyword evidence="24" id="KW-1185">Reference proteome</keyword>
<keyword evidence="19" id="KW-0675">Receptor</keyword>
<dbReference type="Gene3D" id="1.10.510.10">
    <property type="entry name" value="Transferase(Phosphotransferase) domain 1"/>
    <property type="match status" value="1"/>
</dbReference>
<evidence type="ECO:0000256" key="16">
    <source>
        <dbReference type="ARBA" id="ARBA00023157"/>
    </source>
</evidence>
<keyword evidence="12" id="KW-1133">Transmembrane helix</keyword>
<evidence type="ECO:0000256" key="13">
    <source>
        <dbReference type="ARBA" id="ARBA00023015"/>
    </source>
</evidence>
<evidence type="ECO:0000256" key="19">
    <source>
        <dbReference type="ARBA" id="ARBA00023170"/>
    </source>
</evidence>
<dbReference type="PRINTS" id="PR00109">
    <property type="entry name" value="TYRKINASE"/>
</dbReference>
<evidence type="ECO:0000256" key="18">
    <source>
        <dbReference type="ARBA" id="ARBA00023163"/>
    </source>
</evidence>
<evidence type="ECO:0000256" key="12">
    <source>
        <dbReference type="ARBA" id="ARBA00022989"/>
    </source>
</evidence>
<dbReference type="GO" id="GO:0009925">
    <property type="term" value="C:basal plasma membrane"/>
    <property type="evidence" value="ECO:0007669"/>
    <property type="project" value="TreeGrafter"/>
</dbReference>
<keyword evidence="20" id="KW-0325">Glycoprotein</keyword>
<sequence>MMYLEERRLVHRDLAARNVLVKSPNHVKITDFGLARLLEGDEKEYNADGGKMPIKWMALECIHYRKFTHQSDVWSYGVTIWELMTFGGKPYDGIPTREIPDLLEKGERLPQPPICTIDVYMVMVKCWMIDADSRPKFKELAAEFSRMARDPQRYLVIQGDDRMKLPSPNDSKFFQNLLDEEDLEDMMDAEEYLVPQAFNIPPPIYTSRTRIDSNRVRASSDRNTGYYKSTGGDISTLIKHRQELPWELQAPTVGRLTIKMLSLGSLFIVPQQDLSTHLFNSSPLLVSLSCSSDLGPLLDLALSS</sequence>
<evidence type="ECO:0000256" key="1">
    <source>
        <dbReference type="ARBA" id="ARBA00004123"/>
    </source>
</evidence>
<dbReference type="GO" id="GO:0010647">
    <property type="term" value="P:positive regulation of cell communication"/>
    <property type="evidence" value="ECO:0007669"/>
    <property type="project" value="UniProtKB-ARBA"/>
</dbReference>
<dbReference type="GO" id="GO:0043066">
    <property type="term" value="P:negative regulation of apoptotic process"/>
    <property type="evidence" value="ECO:0007669"/>
    <property type="project" value="TreeGrafter"/>
</dbReference>
<dbReference type="InterPro" id="IPR050122">
    <property type="entry name" value="RTK"/>
</dbReference>
<reference evidence="23" key="2">
    <citation type="submission" date="2025-09" db="UniProtKB">
        <authorList>
            <consortium name="Ensembl"/>
        </authorList>
    </citation>
    <scope>IDENTIFICATION</scope>
</reference>
<evidence type="ECO:0000256" key="7">
    <source>
        <dbReference type="ARBA" id="ARBA00022692"/>
    </source>
</evidence>
<keyword evidence="9" id="KW-0547">Nucleotide-binding</keyword>
<dbReference type="GO" id="GO:0005524">
    <property type="term" value="F:ATP binding"/>
    <property type="evidence" value="ECO:0007669"/>
    <property type="project" value="UniProtKB-KW"/>
</dbReference>
<keyword evidence="13" id="KW-0805">Transcription regulation</keyword>
<dbReference type="GO" id="GO:0004714">
    <property type="term" value="F:transmembrane receptor protein tyrosine kinase activity"/>
    <property type="evidence" value="ECO:0007669"/>
    <property type="project" value="UniProtKB-EC"/>
</dbReference>
<dbReference type="GO" id="GO:0043235">
    <property type="term" value="C:receptor complex"/>
    <property type="evidence" value="ECO:0007669"/>
    <property type="project" value="TreeGrafter"/>
</dbReference>
<organism evidence="23 24">
    <name type="scientific">Pavo cristatus</name>
    <name type="common">Indian peafowl</name>
    <name type="synonym">Blue peafowl</name>
    <dbReference type="NCBI Taxonomy" id="9049"/>
    <lineage>
        <taxon>Eukaryota</taxon>
        <taxon>Metazoa</taxon>
        <taxon>Chordata</taxon>
        <taxon>Craniata</taxon>
        <taxon>Vertebrata</taxon>
        <taxon>Euteleostomi</taxon>
        <taxon>Archelosauria</taxon>
        <taxon>Archosauria</taxon>
        <taxon>Dinosauria</taxon>
        <taxon>Saurischia</taxon>
        <taxon>Theropoda</taxon>
        <taxon>Coelurosauria</taxon>
        <taxon>Aves</taxon>
        <taxon>Neognathae</taxon>
        <taxon>Galloanserae</taxon>
        <taxon>Galliformes</taxon>
        <taxon>Phasianidae</taxon>
        <taxon>Phasianinae</taxon>
        <taxon>Pavo</taxon>
    </lineage>
</organism>
<evidence type="ECO:0000256" key="20">
    <source>
        <dbReference type="ARBA" id="ARBA00023180"/>
    </source>
</evidence>
<dbReference type="AlphaFoldDB" id="A0A8C9FYQ0"/>
<keyword evidence="17" id="KW-0010">Activator</keyword>
<dbReference type="Pfam" id="PF07714">
    <property type="entry name" value="PK_Tyr_Ser-Thr"/>
    <property type="match status" value="1"/>
</dbReference>
<dbReference type="GO" id="GO:0005154">
    <property type="term" value="F:epidermal growth factor receptor binding"/>
    <property type="evidence" value="ECO:0007669"/>
    <property type="project" value="TreeGrafter"/>
</dbReference>